<dbReference type="EMBL" id="GBRH01278417">
    <property type="protein sequence ID" value="JAD19478.1"/>
    <property type="molecule type" value="Transcribed_RNA"/>
</dbReference>
<sequence>MVVTLCNCSHRIQRREMDSVSSLTSCSTSDEDRKVILSNVVELSF</sequence>
<reference evidence="1" key="2">
    <citation type="journal article" date="2015" name="Data Brief">
        <title>Shoot transcriptome of the giant reed, Arundo donax.</title>
        <authorList>
            <person name="Barrero R.A."/>
            <person name="Guerrero F.D."/>
            <person name="Moolhuijzen P."/>
            <person name="Goolsby J.A."/>
            <person name="Tidwell J."/>
            <person name="Bellgard S.E."/>
            <person name="Bellgard M.I."/>
        </authorList>
    </citation>
    <scope>NUCLEOTIDE SEQUENCE</scope>
    <source>
        <tissue evidence="1">Shoot tissue taken approximately 20 cm above the soil surface</tissue>
    </source>
</reference>
<dbReference type="AlphaFoldDB" id="A0A0A8Y2P2"/>
<proteinExistence type="predicted"/>
<name>A0A0A8Y2P2_ARUDO</name>
<reference evidence="1" key="1">
    <citation type="submission" date="2014-09" db="EMBL/GenBank/DDBJ databases">
        <authorList>
            <person name="Magalhaes I.L.F."/>
            <person name="Oliveira U."/>
            <person name="Santos F.R."/>
            <person name="Vidigal T.H.D.A."/>
            <person name="Brescovit A.D."/>
            <person name="Santos A.J."/>
        </authorList>
    </citation>
    <scope>NUCLEOTIDE SEQUENCE</scope>
    <source>
        <tissue evidence="1">Shoot tissue taken approximately 20 cm above the soil surface</tissue>
    </source>
</reference>
<evidence type="ECO:0000313" key="1">
    <source>
        <dbReference type="EMBL" id="JAD19478.1"/>
    </source>
</evidence>
<accession>A0A0A8Y2P2</accession>
<organism evidence="1">
    <name type="scientific">Arundo donax</name>
    <name type="common">Giant reed</name>
    <name type="synonym">Donax arundinaceus</name>
    <dbReference type="NCBI Taxonomy" id="35708"/>
    <lineage>
        <taxon>Eukaryota</taxon>
        <taxon>Viridiplantae</taxon>
        <taxon>Streptophyta</taxon>
        <taxon>Embryophyta</taxon>
        <taxon>Tracheophyta</taxon>
        <taxon>Spermatophyta</taxon>
        <taxon>Magnoliopsida</taxon>
        <taxon>Liliopsida</taxon>
        <taxon>Poales</taxon>
        <taxon>Poaceae</taxon>
        <taxon>PACMAD clade</taxon>
        <taxon>Arundinoideae</taxon>
        <taxon>Arundineae</taxon>
        <taxon>Arundo</taxon>
    </lineage>
</organism>
<protein>
    <submittedName>
        <fullName evidence="1">Uncharacterized protein</fullName>
    </submittedName>
</protein>